<comment type="caution">
    <text evidence="1">The sequence shown here is derived from an EMBL/GenBank/DDBJ whole genome shotgun (WGS) entry which is preliminary data.</text>
</comment>
<proteinExistence type="predicted"/>
<sequence length="226" mass="25922">MDYIHFNVKQSLLEQVPDYHSAAFLLHPFVQMPTGWENNKIRTNPYAHVYPSDEEILALGKPVSWEQVRIACGFGSLKDVSIALATNSLVEKYQRRDLVDKLSNAYPTDFFWPMEDRVSVFLCEGVLKNFSSNGSRSFYFSEPVDDTAGHINIETCSLATIPELAPAEIMLADDSLQSVFLSQYDLCFTVFLSKEQDIRKLIANFKWEAIVCEAETKSYWFMEEEE</sequence>
<dbReference type="RefSeq" id="WP_377278582.1">
    <property type="nucleotide sequence ID" value="NZ_JBHSGL010000005.1"/>
</dbReference>
<keyword evidence="2" id="KW-1185">Reference proteome</keyword>
<dbReference type="EMBL" id="JBHSGL010000005">
    <property type="protein sequence ID" value="MFC4713014.1"/>
    <property type="molecule type" value="Genomic_DNA"/>
</dbReference>
<evidence type="ECO:0000313" key="2">
    <source>
        <dbReference type="Proteomes" id="UP001595932"/>
    </source>
</evidence>
<name>A0ABV9MCH3_9BACL</name>
<gene>
    <name evidence="1" type="ORF">ACFO5U_09095</name>
</gene>
<accession>A0ABV9MCH3</accession>
<organism evidence="1 2">
    <name type="scientific">Planococcus dechangensis</name>
    <dbReference type="NCBI Taxonomy" id="1176255"/>
    <lineage>
        <taxon>Bacteria</taxon>
        <taxon>Bacillati</taxon>
        <taxon>Bacillota</taxon>
        <taxon>Bacilli</taxon>
        <taxon>Bacillales</taxon>
        <taxon>Caryophanaceae</taxon>
        <taxon>Planococcus</taxon>
    </lineage>
</organism>
<dbReference type="Proteomes" id="UP001595932">
    <property type="component" value="Unassembled WGS sequence"/>
</dbReference>
<dbReference type="InterPro" id="IPR024250">
    <property type="entry name" value="DUF2711"/>
</dbReference>
<dbReference type="Pfam" id="PF10924">
    <property type="entry name" value="DUF2711"/>
    <property type="match status" value="1"/>
</dbReference>
<protein>
    <submittedName>
        <fullName evidence="1">DUF2711 family protein</fullName>
    </submittedName>
</protein>
<evidence type="ECO:0000313" key="1">
    <source>
        <dbReference type="EMBL" id="MFC4713014.1"/>
    </source>
</evidence>
<reference evidence="2" key="1">
    <citation type="journal article" date="2019" name="Int. J. Syst. Evol. Microbiol.">
        <title>The Global Catalogue of Microorganisms (GCM) 10K type strain sequencing project: providing services to taxonomists for standard genome sequencing and annotation.</title>
        <authorList>
            <consortium name="The Broad Institute Genomics Platform"/>
            <consortium name="The Broad Institute Genome Sequencing Center for Infectious Disease"/>
            <person name="Wu L."/>
            <person name="Ma J."/>
        </authorList>
    </citation>
    <scope>NUCLEOTIDE SEQUENCE [LARGE SCALE GENOMIC DNA]</scope>
    <source>
        <strain evidence="2">CGMCC 1.12151</strain>
    </source>
</reference>